<evidence type="ECO:0000313" key="2">
    <source>
        <dbReference type="EMBL" id="VEL25032.1"/>
    </source>
</evidence>
<comment type="caution">
    <text evidence="2">The sequence shown here is derived from an EMBL/GenBank/DDBJ whole genome shotgun (WGS) entry which is preliminary data.</text>
</comment>
<proteinExistence type="predicted"/>
<organism evidence="2 3">
    <name type="scientific">Protopolystoma xenopodis</name>
    <dbReference type="NCBI Taxonomy" id="117903"/>
    <lineage>
        <taxon>Eukaryota</taxon>
        <taxon>Metazoa</taxon>
        <taxon>Spiralia</taxon>
        <taxon>Lophotrochozoa</taxon>
        <taxon>Platyhelminthes</taxon>
        <taxon>Monogenea</taxon>
        <taxon>Polyopisthocotylea</taxon>
        <taxon>Polystomatidea</taxon>
        <taxon>Polystomatidae</taxon>
        <taxon>Protopolystoma</taxon>
    </lineage>
</organism>
<evidence type="ECO:0000313" key="3">
    <source>
        <dbReference type="Proteomes" id="UP000784294"/>
    </source>
</evidence>
<sequence>MILCHFILSNLQKYFDLFKELDAEHVPIFLVRCIQQLEAISTQSLERLEMSTGDSAMVIPELIDLIRVYKKSHSLAEIDKIRQQYDSQLPLPDAENKCGSCTSQVMESDPCRLSQMIKWFFRELPDPVIPSHLFSDFVAFLENSKTGDCTIVVNIVDVDVDAD</sequence>
<dbReference type="OrthoDB" id="3175255at2759"/>
<dbReference type="Proteomes" id="UP000784294">
    <property type="component" value="Unassembled WGS sequence"/>
</dbReference>
<dbReference type="Pfam" id="PF00620">
    <property type="entry name" value="RhoGAP"/>
    <property type="match status" value="1"/>
</dbReference>
<name>A0A3S5A1B1_9PLAT</name>
<keyword evidence="3" id="KW-1185">Reference proteome</keyword>
<accession>A0A3S5A1B1</accession>
<dbReference type="InterPro" id="IPR000198">
    <property type="entry name" value="RhoGAP_dom"/>
</dbReference>
<evidence type="ECO:0000259" key="1">
    <source>
        <dbReference type="PROSITE" id="PS50238"/>
    </source>
</evidence>
<dbReference type="AlphaFoldDB" id="A0A3S5A1B1"/>
<gene>
    <name evidence="2" type="ORF">PXEA_LOCUS18472</name>
</gene>
<dbReference type="GO" id="GO:0007165">
    <property type="term" value="P:signal transduction"/>
    <property type="evidence" value="ECO:0007669"/>
    <property type="project" value="InterPro"/>
</dbReference>
<dbReference type="PROSITE" id="PS50238">
    <property type="entry name" value="RHOGAP"/>
    <property type="match status" value="1"/>
</dbReference>
<protein>
    <recommendedName>
        <fullName evidence="1">Rho-GAP domain-containing protein</fullName>
    </recommendedName>
</protein>
<feature type="domain" description="Rho-GAP" evidence="1">
    <location>
        <begin position="9"/>
        <end position="163"/>
    </location>
</feature>
<dbReference type="Gene3D" id="1.10.555.10">
    <property type="entry name" value="Rho GTPase activation protein"/>
    <property type="match status" value="1"/>
</dbReference>
<dbReference type="EMBL" id="CAAALY010071279">
    <property type="protein sequence ID" value="VEL25032.1"/>
    <property type="molecule type" value="Genomic_DNA"/>
</dbReference>
<dbReference type="InterPro" id="IPR008936">
    <property type="entry name" value="Rho_GTPase_activation_prot"/>
</dbReference>
<reference evidence="2" key="1">
    <citation type="submission" date="2018-11" db="EMBL/GenBank/DDBJ databases">
        <authorList>
            <consortium name="Pathogen Informatics"/>
        </authorList>
    </citation>
    <scope>NUCLEOTIDE SEQUENCE</scope>
</reference>
<dbReference type="SUPFAM" id="SSF48350">
    <property type="entry name" value="GTPase activation domain, GAP"/>
    <property type="match status" value="1"/>
</dbReference>